<comment type="caution">
    <text evidence="1">The sequence shown here is derived from an EMBL/GenBank/DDBJ whole genome shotgun (WGS) entry which is preliminary data.</text>
</comment>
<dbReference type="AlphaFoldDB" id="A0AAV4SPY9"/>
<sequence>MKEEKESQNWMTLSAKATRSRNSFYEQILRILLVSAQQLELLIGSPTASRYHRYSEAPVYMPAVEEKNVQKPHVVKHGSFVGIAQNVFQFHHIKFKGLHPNWDFDLVIDYVQISEVVRVTYLSSKKKKMMSSKKKMFKNPHVVKHASLLGIAQNVLYLLKNWTSVSVEIDLASAQIPLQYLPHSYIFFFFPRGEKRGLTSSSLFQNLPFLSREQ</sequence>
<dbReference type="Proteomes" id="UP001054945">
    <property type="component" value="Unassembled WGS sequence"/>
</dbReference>
<gene>
    <name evidence="1" type="ORF">CEXT_261521</name>
</gene>
<protein>
    <submittedName>
        <fullName evidence="1">Uncharacterized protein</fullName>
    </submittedName>
</protein>
<evidence type="ECO:0000313" key="1">
    <source>
        <dbReference type="EMBL" id="GIY35271.1"/>
    </source>
</evidence>
<keyword evidence="2" id="KW-1185">Reference proteome</keyword>
<proteinExistence type="predicted"/>
<organism evidence="1 2">
    <name type="scientific">Caerostris extrusa</name>
    <name type="common">Bark spider</name>
    <name type="synonym">Caerostris bankana</name>
    <dbReference type="NCBI Taxonomy" id="172846"/>
    <lineage>
        <taxon>Eukaryota</taxon>
        <taxon>Metazoa</taxon>
        <taxon>Ecdysozoa</taxon>
        <taxon>Arthropoda</taxon>
        <taxon>Chelicerata</taxon>
        <taxon>Arachnida</taxon>
        <taxon>Araneae</taxon>
        <taxon>Araneomorphae</taxon>
        <taxon>Entelegynae</taxon>
        <taxon>Araneoidea</taxon>
        <taxon>Araneidae</taxon>
        <taxon>Caerostris</taxon>
    </lineage>
</organism>
<reference evidence="1 2" key="1">
    <citation type="submission" date="2021-06" db="EMBL/GenBank/DDBJ databases">
        <title>Caerostris extrusa draft genome.</title>
        <authorList>
            <person name="Kono N."/>
            <person name="Arakawa K."/>
        </authorList>
    </citation>
    <scope>NUCLEOTIDE SEQUENCE [LARGE SCALE GENOMIC DNA]</scope>
</reference>
<evidence type="ECO:0000313" key="2">
    <source>
        <dbReference type="Proteomes" id="UP001054945"/>
    </source>
</evidence>
<accession>A0AAV4SPY9</accession>
<name>A0AAV4SPY9_CAEEX</name>
<dbReference type="EMBL" id="BPLR01009884">
    <property type="protein sequence ID" value="GIY35271.1"/>
    <property type="molecule type" value="Genomic_DNA"/>
</dbReference>